<protein>
    <submittedName>
        <fullName evidence="2">Uncharacterized protein</fullName>
    </submittedName>
</protein>
<keyword evidence="1" id="KW-0812">Transmembrane</keyword>
<comment type="caution">
    <text evidence="2">The sequence shown here is derived from an EMBL/GenBank/DDBJ whole genome shotgun (WGS) entry which is preliminary data.</text>
</comment>
<keyword evidence="3" id="KW-1185">Reference proteome</keyword>
<proteinExistence type="predicted"/>
<feature type="transmembrane region" description="Helical" evidence="1">
    <location>
        <begin position="53"/>
        <end position="70"/>
    </location>
</feature>
<reference evidence="2 3" key="1">
    <citation type="submission" date="2018-11" db="EMBL/GenBank/DDBJ databases">
        <title>Genome sequence and assembly of Colletotrichum sidae.</title>
        <authorList>
            <person name="Gan P."/>
            <person name="Shirasu K."/>
        </authorList>
    </citation>
    <scope>NUCLEOTIDE SEQUENCE [LARGE SCALE GENOMIC DNA]</scope>
    <source>
        <strain evidence="2 3">CBS 518.97</strain>
    </source>
</reference>
<dbReference type="AlphaFoldDB" id="A0A4R8T2P6"/>
<evidence type="ECO:0000313" key="3">
    <source>
        <dbReference type="Proteomes" id="UP000295604"/>
    </source>
</evidence>
<dbReference type="Proteomes" id="UP000295604">
    <property type="component" value="Unassembled WGS sequence"/>
</dbReference>
<sequence>MGASWQEYKYPPLTPFQSFASHQQQHHQQPPVHSKYFRFRSGLSADAAIKMHFNLLFWIFLLFGAASVYADGVCTAKTQAFDGKYNDSFRKQARQICENQANGRVRNGNSINLRCEYNGDRPPGALRRSRTLTVTANNNKNRDTVRVTWDCRRK</sequence>
<gene>
    <name evidence="2" type="ORF">C8034_v008287</name>
</gene>
<keyword evidence="1" id="KW-1133">Transmembrane helix</keyword>
<accession>A0A4R8T2P6</accession>
<dbReference type="EMBL" id="QAPF01000385">
    <property type="protein sequence ID" value="TEA11041.1"/>
    <property type="molecule type" value="Genomic_DNA"/>
</dbReference>
<name>A0A4R8T2P6_9PEZI</name>
<keyword evidence="1" id="KW-0472">Membrane</keyword>
<evidence type="ECO:0000313" key="2">
    <source>
        <dbReference type="EMBL" id="TEA11041.1"/>
    </source>
</evidence>
<organism evidence="2 3">
    <name type="scientific">Colletotrichum sidae</name>
    <dbReference type="NCBI Taxonomy" id="1347389"/>
    <lineage>
        <taxon>Eukaryota</taxon>
        <taxon>Fungi</taxon>
        <taxon>Dikarya</taxon>
        <taxon>Ascomycota</taxon>
        <taxon>Pezizomycotina</taxon>
        <taxon>Sordariomycetes</taxon>
        <taxon>Hypocreomycetidae</taxon>
        <taxon>Glomerellales</taxon>
        <taxon>Glomerellaceae</taxon>
        <taxon>Colletotrichum</taxon>
        <taxon>Colletotrichum orbiculare species complex</taxon>
    </lineage>
</organism>
<evidence type="ECO:0000256" key="1">
    <source>
        <dbReference type="SAM" id="Phobius"/>
    </source>
</evidence>